<organism evidence="5 6">
    <name type="scientific">Burkholderia cenocepacia</name>
    <dbReference type="NCBI Taxonomy" id="95486"/>
    <lineage>
        <taxon>Bacteria</taxon>
        <taxon>Pseudomonadati</taxon>
        <taxon>Pseudomonadota</taxon>
        <taxon>Betaproteobacteria</taxon>
        <taxon>Burkholderiales</taxon>
        <taxon>Burkholderiaceae</taxon>
        <taxon>Burkholderia</taxon>
        <taxon>Burkholderia cepacia complex</taxon>
    </lineage>
</organism>
<name>A0A6J5JA22_9BURK</name>
<dbReference type="Pfam" id="PF01755">
    <property type="entry name" value="Glyco_transf_25"/>
    <property type="match status" value="1"/>
</dbReference>
<sequence length="220" mass="24848">MKLKSTPTIDNTFARKVCINLDRRPDRWEAMQRKFAEQNIVTVERLSAVDAKQVSVPESLSHMRPQDYGCTMSHLAAVKQAKAAGASEVLIFEDDAFFDAEFAARFPEFIAQVPDDWHMLFLGAYHFTPPIPVAPNIVKAVETLTAHAYVVRDSLYDAFIAINENPPAINDRNNLVLQQTFNCYCFEPNLVGQESGYSDIMDEVMPEKPLTYSMPIPDGW</sequence>
<dbReference type="CDD" id="cd06532">
    <property type="entry name" value="Glyco_transf_25"/>
    <property type="match status" value="1"/>
</dbReference>
<comment type="pathway">
    <text evidence="1">Bacterial outer membrane biogenesis; lipooligosaccharide biosynthesis.</text>
</comment>
<dbReference type="InterPro" id="IPR002654">
    <property type="entry name" value="Glyco_trans_25"/>
</dbReference>
<evidence type="ECO:0000256" key="2">
    <source>
        <dbReference type="ARBA" id="ARBA00005222"/>
    </source>
</evidence>
<gene>
    <name evidence="5" type="ORF">BCO9919_03229</name>
</gene>
<dbReference type="UniPathway" id="UPA00820"/>
<evidence type="ECO:0000259" key="4">
    <source>
        <dbReference type="Pfam" id="PF01755"/>
    </source>
</evidence>
<protein>
    <submittedName>
        <fullName evidence="5">Glycosyl transferase</fullName>
    </submittedName>
</protein>
<dbReference type="RefSeq" id="WP_244115297.1">
    <property type="nucleotide sequence ID" value="NZ_CABWIK020000017.1"/>
</dbReference>
<proteinExistence type="predicted"/>
<comment type="pathway">
    <text evidence="2">Glycan metabolism; lacto-N-neotetraose biosynthesis.</text>
</comment>
<dbReference type="GO" id="GO:0016740">
    <property type="term" value="F:transferase activity"/>
    <property type="evidence" value="ECO:0007669"/>
    <property type="project" value="UniProtKB-KW"/>
</dbReference>
<evidence type="ECO:0000256" key="1">
    <source>
        <dbReference type="ARBA" id="ARBA00005068"/>
    </source>
</evidence>
<accession>A0A6J5JA22</accession>
<dbReference type="AlphaFoldDB" id="A0A6J5JA22"/>
<evidence type="ECO:0000313" key="5">
    <source>
        <dbReference type="EMBL" id="CAB3968414.1"/>
    </source>
</evidence>
<reference evidence="5 6" key="1">
    <citation type="submission" date="2020-04" db="EMBL/GenBank/DDBJ databases">
        <authorList>
            <person name="Depoorter E."/>
        </authorList>
    </citation>
    <scope>NUCLEOTIDE SEQUENCE [LARGE SCALE GENOMIC DNA]</scope>
    <source>
        <strain evidence="5 6">BCC0132</strain>
    </source>
</reference>
<evidence type="ECO:0000313" key="6">
    <source>
        <dbReference type="Proteomes" id="UP000494322"/>
    </source>
</evidence>
<keyword evidence="5" id="KW-0808">Transferase</keyword>
<evidence type="ECO:0000256" key="3">
    <source>
        <dbReference type="ARBA" id="ARBA00022985"/>
    </source>
</evidence>
<dbReference type="Proteomes" id="UP000494322">
    <property type="component" value="Unassembled WGS sequence"/>
</dbReference>
<dbReference type="UniPathway" id="UPA00501"/>
<keyword evidence="3" id="KW-0448">Lipopolysaccharide biosynthesis</keyword>
<feature type="domain" description="Glycosyl transferase family 25" evidence="4">
    <location>
        <begin position="18"/>
        <end position="117"/>
    </location>
</feature>
<dbReference type="GO" id="GO:0009103">
    <property type="term" value="P:lipopolysaccharide biosynthetic process"/>
    <property type="evidence" value="ECO:0007669"/>
    <property type="project" value="UniProtKB-KW"/>
</dbReference>
<dbReference type="EMBL" id="CABWIK020000017">
    <property type="protein sequence ID" value="CAB3968414.1"/>
    <property type="molecule type" value="Genomic_DNA"/>
</dbReference>